<sequence>MNRSWDRILGFLAGLLTLAATGIMVSKNWQAFLEICPITDLLTWDENIRLTAVYDQFQDLRDGKIWRGILPFLEAATWPPLRPIFSLALLATPGSWPITWKDSFLGLAFYALCFPSIIYIASRITGSYIFGGLVSLFILAMSLHTSETPAYSLSSMLETQGMLSLLWVYFGLYKLYDSVKDLKQGEALPKDSRVPILVSVTLLLLFFTKYPYGLLLFISIFLYELISRFPEWIGFVRFAIRNHYKGLRLAFLIIVVLLVLSLPVLRVVTNWNLDQKSFKKVLYLLTVLVFLDFNYFLYKTRKEIGSVTPSSIRILYLYAILPSFFWLFANLDRVMSLVNAQMIVNKFVRSFILSLFESPEKKFPASHVFAEPWIFRLFFFFSIAILFYWIYSRRSEKTPAPKLGGETEAGKTSFLDKALSKLQNRTWPSFAKDPLFAITIIVFLQYIVIDASTGNKQLRHVFYPLPALLLILSFWFYRFIQLSSNVWKIASICVSLFFFFWAGSLFFRDGGLLSSTYFSANQFCLKGFDTATFQPARDFAKVIDPNGKYIAFNAFHEEENFQIPGRILASEFDLLFRQKTVSNGKYRNDSKYRWKNWDEFDKALYVGPSCELPEKYIERVQSLGYGLEPSLEMKHPSGNYCLREFRLIKK</sequence>
<proteinExistence type="predicted"/>
<dbReference type="OrthoDB" id="343257at2"/>
<dbReference type="Proteomes" id="UP000297273">
    <property type="component" value="Unassembled WGS sequence"/>
</dbReference>
<gene>
    <name evidence="2" type="ORF">EHO57_12085</name>
    <name evidence="3" type="ORF">EHQ53_04220</name>
</gene>
<feature type="transmembrane region" description="Helical" evidence="1">
    <location>
        <begin position="486"/>
        <end position="507"/>
    </location>
</feature>
<keyword evidence="1" id="KW-0472">Membrane</keyword>
<evidence type="ECO:0000313" key="2">
    <source>
        <dbReference type="EMBL" id="TGK00031.1"/>
    </source>
</evidence>
<dbReference type="EMBL" id="RQER01000007">
    <property type="protein sequence ID" value="TGK00031.1"/>
    <property type="molecule type" value="Genomic_DNA"/>
</dbReference>
<feature type="transmembrane region" description="Helical" evidence="1">
    <location>
        <begin position="373"/>
        <end position="391"/>
    </location>
</feature>
<name>A0A5F1ZXZ8_9LEPT</name>
<dbReference type="AlphaFoldDB" id="A0A5F1ZXZ8"/>
<feature type="transmembrane region" description="Helical" evidence="1">
    <location>
        <begin position="310"/>
        <end position="328"/>
    </location>
</feature>
<organism evidence="2 5">
    <name type="scientific">Leptospira langatensis</name>
    <dbReference type="NCBI Taxonomy" id="2484983"/>
    <lineage>
        <taxon>Bacteria</taxon>
        <taxon>Pseudomonadati</taxon>
        <taxon>Spirochaetota</taxon>
        <taxon>Spirochaetia</taxon>
        <taxon>Leptospirales</taxon>
        <taxon>Leptospiraceae</taxon>
        <taxon>Leptospira</taxon>
    </lineage>
</organism>
<comment type="caution">
    <text evidence="2">The sequence shown here is derived from an EMBL/GenBank/DDBJ whole genome shotgun (WGS) entry which is preliminary data.</text>
</comment>
<evidence type="ECO:0000256" key="1">
    <source>
        <dbReference type="SAM" id="Phobius"/>
    </source>
</evidence>
<feature type="transmembrane region" description="Helical" evidence="1">
    <location>
        <begin position="281"/>
        <end position="298"/>
    </location>
</feature>
<feature type="transmembrane region" description="Helical" evidence="1">
    <location>
        <begin position="430"/>
        <end position="449"/>
    </location>
</feature>
<reference evidence="2 5" key="2">
    <citation type="journal article" date="2019" name="PLoS Negl. Trop. Dis.">
        <title>Revisiting the worldwide diversity of Leptospira species in the environment.</title>
        <authorList>
            <person name="Vincent A.T."/>
            <person name="Schiettekatte O."/>
            <person name="Bourhy P."/>
            <person name="Veyrier F.J."/>
            <person name="Picardeau M."/>
        </authorList>
    </citation>
    <scope>NUCLEOTIDE SEQUENCE [LARGE SCALE GENOMIC DNA]</scope>
    <source>
        <strain evidence="3">201702690</strain>
        <strain evidence="2 5">SSW18</strain>
    </source>
</reference>
<feature type="transmembrane region" description="Helical" evidence="1">
    <location>
        <begin position="247"/>
        <end position="269"/>
    </location>
</feature>
<evidence type="ECO:0008006" key="6">
    <source>
        <dbReference type="Google" id="ProtNLM"/>
    </source>
</evidence>
<keyword evidence="1" id="KW-0812">Transmembrane</keyword>
<evidence type="ECO:0000313" key="4">
    <source>
        <dbReference type="Proteomes" id="UP000297273"/>
    </source>
</evidence>
<keyword evidence="4" id="KW-1185">Reference proteome</keyword>
<accession>A0A5F1ZXZ8</accession>
<feature type="transmembrane region" description="Helical" evidence="1">
    <location>
        <begin position="196"/>
        <end position="226"/>
    </location>
</feature>
<feature type="transmembrane region" description="Helical" evidence="1">
    <location>
        <begin position="461"/>
        <end position="480"/>
    </location>
</feature>
<dbReference type="EMBL" id="RQGC01000002">
    <property type="protein sequence ID" value="TGL42666.1"/>
    <property type="molecule type" value="Genomic_DNA"/>
</dbReference>
<keyword evidence="1" id="KW-1133">Transmembrane helix</keyword>
<feature type="transmembrane region" description="Helical" evidence="1">
    <location>
        <begin position="157"/>
        <end position="176"/>
    </location>
</feature>
<dbReference type="RefSeq" id="WP_135643450.1">
    <property type="nucleotide sequence ID" value="NZ_RQER01000007.1"/>
</dbReference>
<evidence type="ECO:0000313" key="5">
    <source>
        <dbReference type="Proteomes" id="UP000297946"/>
    </source>
</evidence>
<feature type="transmembrane region" description="Helical" evidence="1">
    <location>
        <begin position="128"/>
        <end position="145"/>
    </location>
</feature>
<reference evidence="3" key="1">
    <citation type="submission" date="2018-10" db="EMBL/GenBank/DDBJ databases">
        <authorList>
            <person name="Vincent A.T."/>
            <person name="Schiettekatte O."/>
            <person name="Bourhy P."/>
            <person name="Veyrier F.J."/>
            <person name="Picardeau M."/>
        </authorList>
    </citation>
    <scope>NUCLEOTIDE SEQUENCE</scope>
    <source>
        <strain evidence="3">201702690</strain>
    </source>
</reference>
<protein>
    <recommendedName>
        <fullName evidence="6">Dolichyl-phosphate-mannose--protein mannosyltransferase</fullName>
    </recommendedName>
</protein>
<evidence type="ECO:0000313" key="3">
    <source>
        <dbReference type="EMBL" id="TGL42666.1"/>
    </source>
</evidence>
<dbReference type="Proteomes" id="UP000297946">
    <property type="component" value="Unassembled WGS sequence"/>
</dbReference>